<comment type="caution">
    <text evidence="1">The sequence shown here is derived from an EMBL/GenBank/DDBJ whole genome shotgun (WGS) entry which is preliminary data.</text>
</comment>
<accession>A0AAD9QJP9</accession>
<name>A0AAD9QJP9_ACRCE</name>
<dbReference type="AlphaFoldDB" id="A0AAD9QJP9"/>
<dbReference type="Proteomes" id="UP001249851">
    <property type="component" value="Unassembled WGS sequence"/>
</dbReference>
<organism evidence="1 2">
    <name type="scientific">Acropora cervicornis</name>
    <name type="common">Staghorn coral</name>
    <dbReference type="NCBI Taxonomy" id="6130"/>
    <lineage>
        <taxon>Eukaryota</taxon>
        <taxon>Metazoa</taxon>
        <taxon>Cnidaria</taxon>
        <taxon>Anthozoa</taxon>
        <taxon>Hexacorallia</taxon>
        <taxon>Scleractinia</taxon>
        <taxon>Astrocoeniina</taxon>
        <taxon>Acroporidae</taxon>
        <taxon>Acropora</taxon>
    </lineage>
</organism>
<evidence type="ECO:0000313" key="2">
    <source>
        <dbReference type="Proteomes" id="UP001249851"/>
    </source>
</evidence>
<proteinExistence type="predicted"/>
<dbReference type="EMBL" id="JARQWQ010000028">
    <property type="protein sequence ID" value="KAK2562586.1"/>
    <property type="molecule type" value="Genomic_DNA"/>
</dbReference>
<protein>
    <submittedName>
        <fullName evidence="1">Uncharacterized protein</fullName>
    </submittedName>
</protein>
<keyword evidence="2" id="KW-1185">Reference proteome</keyword>
<gene>
    <name evidence="1" type="ORF">P5673_014271</name>
</gene>
<reference evidence="1" key="2">
    <citation type="journal article" date="2023" name="Science">
        <title>Genomic signatures of disease resistance in endangered staghorn corals.</title>
        <authorList>
            <person name="Vollmer S.V."/>
            <person name="Selwyn J.D."/>
            <person name="Despard B.A."/>
            <person name="Roesel C.L."/>
        </authorList>
    </citation>
    <scope>NUCLEOTIDE SEQUENCE</scope>
    <source>
        <strain evidence="1">K2</strain>
    </source>
</reference>
<evidence type="ECO:0000313" key="1">
    <source>
        <dbReference type="EMBL" id="KAK2562586.1"/>
    </source>
</evidence>
<sequence>MDATLGDTAVRIADLATKDSVVAIAAADDAAYKYYLLKVTSDGIIELEEDFTDDYGSSFEKNTAILMGHFFVRENLIDMTPRTK</sequence>
<reference evidence="1" key="1">
    <citation type="journal article" date="2023" name="G3 (Bethesda)">
        <title>Whole genome assembly and annotation of the endangered Caribbean coral Acropora cervicornis.</title>
        <authorList>
            <person name="Selwyn J.D."/>
            <person name="Vollmer S.V."/>
        </authorList>
    </citation>
    <scope>NUCLEOTIDE SEQUENCE</scope>
    <source>
        <strain evidence="1">K2</strain>
    </source>
</reference>